<evidence type="ECO:0000256" key="6">
    <source>
        <dbReference type="ARBA" id="ARBA00023098"/>
    </source>
</evidence>
<evidence type="ECO:0000313" key="12">
    <source>
        <dbReference type="Proteomes" id="UP000780801"/>
    </source>
</evidence>
<dbReference type="GO" id="GO:0016042">
    <property type="term" value="P:lipid catabolic process"/>
    <property type="evidence" value="ECO:0007669"/>
    <property type="project" value="UniProtKB-KW"/>
</dbReference>
<dbReference type="PANTHER" id="PTHR11005">
    <property type="entry name" value="LYSOSOMAL ACID LIPASE-RELATED"/>
    <property type="match status" value="1"/>
</dbReference>
<feature type="region of interest" description="Disordered" evidence="8">
    <location>
        <begin position="138"/>
        <end position="183"/>
    </location>
</feature>
<keyword evidence="12" id="KW-1185">Reference proteome</keyword>
<dbReference type="FunFam" id="3.40.50.1820:FF:000095">
    <property type="entry name" value="Triglyceride lipase-cholesterol esterase"/>
    <property type="match status" value="1"/>
</dbReference>
<evidence type="ECO:0000313" key="11">
    <source>
        <dbReference type="EMBL" id="KAF9584533.1"/>
    </source>
</evidence>
<keyword evidence="4" id="KW-0442">Lipid degradation</keyword>
<feature type="compositionally biased region" description="Polar residues" evidence="8">
    <location>
        <begin position="605"/>
        <end position="615"/>
    </location>
</feature>
<protein>
    <submittedName>
        <fullName evidence="11">Cholesterol esterase</fullName>
    </submittedName>
</protein>
<evidence type="ECO:0000256" key="3">
    <source>
        <dbReference type="ARBA" id="ARBA00022801"/>
    </source>
</evidence>
<keyword evidence="3" id="KW-0378">Hydrolase</keyword>
<dbReference type="AlphaFoldDB" id="A0A9P6FZM9"/>
<evidence type="ECO:0000256" key="7">
    <source>
        <dbReference type="ARBA" id="ARBA00023136"/>
    </source>
</evidence>
<evidence type="ECO:0000256" key="2">
    <source>
        <dbReference type="ARBA" id="ARBA00022692"/>
    </source>
</evidence>
<feature type="region of interest" description="Disordered" evidence="8">
    <location>
        <begin position="564"/>
        <end position="615"/>
    </location>
</feature>
<keyword evidence="7" id="KW-0472">Membrane</keyword>
<keyword evidence="2" id="KW-0812">Transmembrane</keyword>
<keyword evidence="6" id="KW-0443">Lipid metabolism</keyword>
<evidence type="ECO:0000256" key="1">
    <source>
        <dbReference type="ARBA" id="ARBA00004167"/>
    </source>
</evidence>
<feature type="compositionally biased region" description="Low complexity" evidence="8">
    <location>
        <begin position="564"/>
        <end position="574"/>
    </location>
</feature>
<gene>
    <name evidence="11" type="primary">TGL1</name>
    <name evidence="11" type="ORF">BGW38_006099</name>
</gene>
<evidence type="ECO:0000259" key="9">
    <source>
        <dbReference type="Pfam" id="PF00561"/>
    </source>
</evidence>
<dbReference type="InterPro" id="IPR006693">
    <property type="entry name" value="AB_hydrolase_lipase"/>
</dbReference>
<accession>A0A9P6FZM9</accession>
<proteinExistence type="predicted"/>
<dbReference type="GO" id="GO:0016020">
    <property type="term" value="C:membrane"/>
    <property type="evidence" value="ECO:0007669"/>
    <property type="project" value="UniProtKB-SubCell"/>
</dbReference>
<dbReference type="Pfam" id="PF04083">
    <property type="entry name" value="Abhydro_lipase"/>
    <property type="match status" value="1"/>
</dbReference>
<dbReference type="Gene3D" id="3.40.50.1820">
    <property type="entry name" value="alpha/beta hydrolase"/>
    <property type="match status" value="1"/>
</dbReference>
<evidence type="ECO:0000256" key="4">
    <source>
        <dbReference type="ARBA" id="ARBA00022963"/>
    </source>
</evidence>
<comment type="subcellular location">
    <subcellularLocation>
        <location evidence="1">Membrane</location>
        <topology evidence="1">Single-pass membrane protein</topology>
    </subcellularLocation>
</comment>
<dbReference type="InterPro" id="IPR000073">
    <property type="entry name" value="AB_hydrolase_1"/>
</dbReference>
<evidence type="ECO:0000259" key="10">
    <source>
        <dbReference type="Pfam" id="PF04083"/>
    </source>
</evidence>
<comment type="caution">
    <text evidence="11">The sequence shown here is derived from an EMBL/GenBank/DDBJ whole genome shotgun (WGS) entry which is preliminary data.</text>
</comment>
<dbReference type="GO" id="GO:0016787">
    <property type="term" value="F:hydrolase activity"/>
    <property type="evidence" value="ECO:0007669"/>
    <property type="project" value="UniProtKB-KW"/>
</dbReference>
<evidence type="ECO:0000256" key="8">
    <source>
        <dbReference type="SAM" id="MobiDB-lite"/>
    </source>
</evidence>
<evidence type="ECO:0000256" key="5">
    <source>
        <dbReference type="ARBA" id="ARBA00022989"/>
    </source>
</evidence>
<dbReference type="InterPro" id="IPR029058">
    <property type="entry name" value="AB_hydrolase_fold"/>
</dbReference>
<name>A0A9P6FZM9_9FUNG</name>
<sequence>MVHIPIVSRLSLSDYSSIVFTFVILGLEAFFRIGTYLVPGIIIDASRSLVEKIFPWVVTKHMSARAPPLESAANVQEMLRFWNYPVQEHLVRTQDNYLLGVHRITHGRERVSAKGLEPDPPKDIVKLLRENGVPLAADTKRSYHERRRNGGLDNAGASANSSNLTTHEEEFEADLSRKPPTKHAKDDEYIKPVVLLYHGFMMCSEVWLCNLDEERNLAFVLAEAGYDVWLGNTRGNKYSLKHMFLKPHEKKFWEFSMDELALFDLPDTVDYILNRTGAPSLVYIGFSQGTAQAFASLSINPDLNDKISLFIALAPATTPPGLENGLVNSVVKAAPNVIYLLLGRKTPLTAALFWQNLLHPTTYATLIDYAVKFLFGWNSRSMSVVQKAVSYQHLYSFTSVRILVHWFQIIRTQVFQMYDDVQPRVPYLSSTKSHCPHPFPTTQISTPIAIFYGGNDTLVDIQGLISDLPGVAGVWEVPNYEHLDFLWAEGLDVHVYPHILQLLESYSFNGHVSTEASKKKRLARSGSTGAGTLLNETRALVNELEGFDNEDIQYYHHHHLSSSSVSLSSGASVGTPNTSPMAERRSFMAIKSQQSSTRLGVRRVNSGQDQQRQEE</sequence>
<keyword evidence="5" id="KW-1133">Transmembrane helix</keyword>
<feature type="domain" description="Partial AB-hydrolase lipase" evidence="10">
    <location>
        <begin position="75"/>
        <end position="112"/>
    </location>
</feature>
<dbReference type="Proteomes" id="UP000780801">
    <property type="component" value="Unassembled WGS sequence"/>
</dbReference>
<dbReference type="OrthoDB" id="9974421at2759"/>
<dbReference type="Pfam" id="PF00561">
    <property type="entry name" value="Abhydrolase_1"/>
    <property type="match status" value="1"/>
</dbReference>
<feature type="domain" description="AB hydrolase-1" evidence="9">
    <location>
        <begin position="192"/>
        <end position="488"/>
    </location>
</feature>
<dbReference type="EMBL" id="JAABOA010000389">
    <property type="protein sequence ID" value="KAF9584533.1"/>
    <property type="molecule type" value="Genomic_DNA"/>
</dbReference>
<reference evidence="11" key="1">
    <citation type="journal article" date="2020" name="Fungal Divers.">
        <title>Resolving the Mortierellaceae phylogeny through synthesis of multi-gene phylogenetics and phylogenomics.</title>
        <authorList>
            <person name="Vandepol N."/>
            <person name="Liber J."/>
            <person name="Desiro A."/>
            <person name="Na H."/>
            <person name="Kennedy M."/>
            <person name="Barry K."/>
            <person name="Grigoriev I.V."/>
            <person name="Miller A.N."/>
            <person name="O'Donnell K."/>
            <person name="Stajich J.E."/>
            <person name="Bonito G."/>
        </authorList>
    </citation>
    <scope>NUCLEOTIDE SEQUENCE</scope>
    <source>
        <strain evidence="11">KOD1015</strain>
    </source>
</reference>
<dbReference type="SUPFAM" id="SSF53474">
    <property type="entry name" value="alpha/beta-Hydrolases"/>
    <property type="match status" value="1"/>
</dbReference>
<organism evidence="11 12">
    <name type="scientific">Lunasporangiospora selenospora</name>
    <dbReference type="NCBI Taxonomy" id="979761"/>
    <lineage>
        <taxon>Eukaryota</taxon>
        <taxon>Fungi</taxon>
        <taxon>Fungi incertae sedis</taxon>
        <taxon>Mucoromycota</taxon>
        <taxon>Mortierellomycotina</taxon>
        <taxon>Mortierellomycetes</taxon>
        <taxon>Mortierellales</taxon>
        <taxon>Mortierellaceae</taxon>
        <taxon>Lunasporangiospora</taxon>
    </lineage>
</organism>